<keyword evidence="10" id="KW-1185">Reference proteome</keyword>
<dbReference type="STRING" id="588932.DA69_05625"/>
<proteinExistence type="inferred from homology"/>
<dbReference type="PANTHER" id="PTHR11051">
    <property type="entry name" value="GLYCOSYL HYDROLASE-RELATED"/>
    <property type="match status" value="1"/>
</dbReference>
<feature type="active site" description="Proton donor" evidence="4">
    <location>
        <position position="475"/>
    </location>
</feature>
<dbReference type="PANTHER" id="PTHR11051:SF8">
    <property type="entry name" value="PROTEIN-GLUCOSYLGALACTOSYLHYDROXYLYSINE GLUCOSIDASE"/>
    <property type="match status" value="1"/>
</dbReference>
<dbReference type="InterPro" id="IPR037018">
    <property type="entry name" value="GH65_N"/>
</dbReference>
<evidence type="ECO:0000259" key="8">
    <source>
        <dbReference type="Pfam" id="PF03636"/>
    </source>
</evidence>
<dbReference type="InterPro" id="IPR012341">
    <property type="entry name" value="6hp_glycosidase-like_sf"/>
</dbReference>
<dbReference type="GO" id="GO:0004553">
    <property type="term" value="F:hydrolase activity, hydrolyzing O-glycosyl compounds"/>
    <property type="evidence" value="ECO:0007669"/>
    <property type="project" value="TreeGrafter"/>
</dbReference>
<dbReference type="InterPro" id="IPR005196">
    <property type="entry name" value="Glyco_hydro_65_N"/>
</dbReference>
<dbReference type="eggNOG" id="COG1554">
    <property type="taxonomic scope" value="Bacteria"/>
</dbReference>
<dbReference type="InterPro" id="IPR017045">
    <property type="entry name" value="Malt_Pase/Glycosyl_Hdrlase"/>
</dbReference>
<feature type="domain" description="Glycoside hydrolase family 65 N-terminal" evidence="8">
    <location>
        <begin position="24"/>
        <end position="246"/>
    </location>
</feature>
<evidence type="ECO:0000259" key="6">
    <source>
        <dbReference type="Pfam" id="PF03632"/>
    </source>
</evidence>
<dbReference type="RefSeq" id="WP_025977041.1">
    <property type="nucleotide sequence ID" value="NZ_CP015614.1"/>
</dbReference>
<keyword evidence="3" id="KW-0808">Transferase</keyword>
<protein>
    <submittedName>
        <fullName evidence="9">Kojibiose phosphorylase</fullName>
    </submittedName>
</protein>
<dbReference type="AlphaFoldDB" id="A0A172Y4W2"/>
<evidence type="ECO:0000259" key="7">
    <source>
        <dbReference type="Pfam" id="PF03633"/>
    </source>
</evidence>
<dbReference type="InterPro" id="IPR011013">
    <property type="entry name" value="Gal_mutarotase_sf_dom"/>
</dbReference>
<dbReference type="GO" id="GO:0030246">
    <property type="term" value="F:carbohydrate binding"/>
    <property type="evidence" value="ECO:0007669"/>
    <property type="project" value="InterPro"/>
</dbReference>
<dbReference type="Pfam" id="PF03633">
    <property type="entry name" value="Glyco_hydro_65C"/>
    <property type="match status" value="1"/>
</dbReference>
<dbReference type="KEGG" id="bne:DA69_05625"/>
<dbReference type="GO" id="GO:0016757">
    <property type="term" value="F:glycosyltransferase activity"/>
    <property type="evidence" value="ECO:0007669"/>
    <property type="project" value="UniProtKB-KW"/>
</dbReference>
<dbReference type="SUPFAM" id="SSF48208">
    <property type="entry name" value="Six-hairpin glycosidases"/>
    <property type="match status" value="1"/>
</dbReference>
<reference evidence="9 10" key="1">
    <citation type="journal article" date="2014" name="Genome Announc.">
        <title>Genome Sequence of a Promising Hydrogen-Producing Facultative Anaerobic Bacterium, Brevundimonas naejangsanensis Strain B1.</title>
        <authorList>
            <person name="Su H."/>
            <person name="Zhang T."/>
            <person name="Bao M."/>
            <person name="Jiang Y."/>
            <person name="Wang Y."/>
            <person name="Tan T."/>
        </authorList>
    </citation>
    <scope>NUCLEOTIDE SEQUENCE [LARGE SCALE GENOMIC DNA]</scope>
    <source>
        <strain evidence="9 10">B1</strain>
    </source>
</reference>
<comment type="similarity">
    <text evidence="1">Belongs to the glycosyl hydrolase 65 family.</text>
</comment>
<dbReference type="Pfam" id="PF03636">
    <property type="entry name" value="Glyco_hydro_65N"/>
    <property type="match status" value="1"/>
</dbReference>
<dbReference type="PIRSF" id="PIRSF036289">
    <property type="entry name" value="Glycosyl_hydrolase_malt_phosph"/>
    <property type="match status" value="1"/>
</dbReference>
<keyword evidence="2" id="KW-0328">Glycosyltransferase</keyword>
<dbReference type="Pfam" id="PF03632">
    <property type="entry name" value="Glyco_hydro_65m"/>
    <property type="match status" value="1"/>
</dbReference>
<organism evidence="9 10">
    <name type="scientific">Brevundimonas naejangsanensis</name>
    <dbReference type="NCBI Taxonomy" id="588932"/>
    <lineage>
        <taxon>Bacteria</taxon>
        <taxon>Pseudomonadati</taxon>
        <taxon>Pseudomonadota</taxon>
        <taxon>Alphaproteobacteria</taxon>
        <taxon>Caulobacterales</taxon>
        <taxon>Caulobacteraceae</taxon>
        <taxon>Brevundimonas</taxon>
    </lineage>
</organism>
<feature type="domain" description="Glycoside hydrolase family 65 C-terminal" evidence="7">
    <location>
        <begin position="689"/>
        <end position="744"/>
    </location>
</feature>
<evidence type="ECO:0000256" key="3">
    <source>
        <dbReference type="ARBA" id="ARBA00022679"/>
    </source>
</evidence>
<feature type="binding site" evidence="5">
    <location>
        <begin position="587"/>
        <end position="588"/>
    </location>
    <ligand>
        <name>substrate</name>
    </ligand>
</feature>
<dbReference type="InterPro" id="IPR005194">
    <property type="entry name" value="Glyco_hydro_65_C"/>
</dbReference>
<evidence type="ECO:0000256" key="4">
    <source>
        <dbReference type="PIRSR" id="PIRSR036289-50"/>
    </source>
</evidence>
<dbReference type="Gene3D" id="2.70.98.40">
    <property type="entry name" value="Glycoside hydrolase, family 65, N-terminal domain"/>
    <property type="match status" value="1"/>
</dbReference>
<dbReference type="OrthoDB" id="414934at2"/>
<dbReference type="Gene3D" id="1.50.10.10">
    <property type="match status" value="1"/>
</dbReference>
<evidence type="ECO:0000256" key="5">
    <source>
        <dbReference type="PIRSR" id="PIRSR036289-51"/>
    </source>
</evidence>
<dbReference type="InterPro" id="IPR008928">
    <property type="entry name" value="6-hairpin_glycosidase_sf"/>
</dbReference>
<dbReference type="InterPro" id="IPR005195">
    <property type="entry name" value="Glyco_hydro_65_M"/>
</dbReference>
<accession>A0A172Y4W2</accession>
<evidence type="ECO:0000313" key="10">
    <source>
        <dbReference type="Proteomes" id="UP000077603"/>
    </source>
</evidence>
<sequence>MSRVWVPEVVFTPTDDPTWRLSQVGYDPLRKSSQASRFAVSNGFLGIRGERSFTRGRRGAFPNAAYVAGLFDRTGEAGGVPVLLPIADWLQVHLQIDGVGFVEDPADAPSHRMELDMRRGMVLSDCIHVVGGLRARTRTLRLVSLRDRAIGLQLIRMDMLDGAQEVFLEASLDGAHHGLVHRVTEPGLTLWRTRRSGIEIAITTAPTLKIDGWTSAPRTIGPLRSVWAWKTQPGQVVEFQRIVSVARAGDDAAAAAHSALSRAVRRGPAGLVADHETAWSERWACSAIEIDGDPAAQRALRFAAYHLNSAANPSDAHVSIGARGLTGSDYGGHVFWDTEIFLLPFYCAVWPEAARALLMYRFHTLEAARRKAARLGWRGALYAWESADTGDEAAPPFSIAPDRQVLGILTGTREQHISADVAYGVWRYWIATGDEGFLREAGAEILLETARFWVSRAVPEPDGRRQIRNVIGPDEYHEGIDDNAFTNLMARWNIYRGIEAASLLQSRWPRRWTELSDQLGLEAGEIDQWRIAAETIETGFDPGAGLYEQFAGFFDLEPIDLSRYAGRSVPMDIVLGRERTRRSQVIKQADVLALLALLPDAFVEDAGKRNFSYYEPRCGHGSSLSTALHGLVAARLGETDKALDYFHRTAAIDLADAAAAIGGGVHIGALGGLWMTAIHGFAGVAYGEEAISFAPRLPPGWTRMAFRLQWRGRQVRCEIEQTNRLTLVLERGASMTARVEERDLALDTGCPLEVPLDGLSAVKSVN</sequence>
<gene>
    <name evidence="9" type="ORF">DA69_05625</name>
</gene>
<dbReference type="Proteomes" id="UP000077603">
    <property type="component" value="Chromosome"/>
</dbReference>
<dbReference type="GO" id="GO:0005975">
    <property type="term" value="P:carbohydrate metabolic process"/>
    <property type="evidence" value="ECO:0007669"/>
    <property type="project" value="InterPro"/>
</dbReference>
<dbReference type="SUPFAM" id="SSF74650">
    <property type="entry name" value="Galactose mutarotase-like"/>
    <property type="match status" value="1"/>
</dbReference>
<dbReference type="EMBL" id="CP015614">
    <property type="protein sequence ID" value="ANF54264.1"/>
    <property type="molecule type" value="Genomic_DNA"/>
</dbReference>
<name>A0A172Y4W2_9CAUL</name>
<evidence type="ECO:0000256" key="1">
    <source>
        <dbReference type="ARBA" id="ARBA00006768"/>
    </source>
</evidence>
<evidence type="ECO:0000313" key="9">
    <source>
        <dbReference type="EMBL" id="ANF54264.1"/>
    </source>
</evidence>
<feature type="binding site" evidence="5">
    <location>
        <begin position="336"/>
        <end position="337"/>
    </location>
    <ligand>
        <name>substrate</name>
    </ligand>
</feature>
<feature type="domain" description="Glycoside hydrolase family 65 central catalytic" evidence="6">
    <location>
        <begin position="301"/>
        <end position="675"/>
    </location>
</feature>
<dbReference type="Gene3D" id="2.60.420.10">
    <property type="entry name" value="Maltose phosphorylase, domain 3"/>
    <property type="match status" value="1"/>
</dbReference>
<evidence type="ECO:0000256" key="2">
    <source>
        <dbReference type="ARBA" id="ARBA00022676"/>
    </source>
</evidence>